<dbReference type="Proteomes" id="UP001206312">
    <property type="component" value="Unassembled WGS sequence"/>
</dbReference>
<keyword evidence="2" id="KW-1185">Reference proteome</keyword>
<dbReference type="RefSeq" id="WP_252740915.1">
    <property type="nucleotide sequence ID" value="NZ_JAMXIB010000004.1"/>
</dbReference>
<evidence type="ECO:0000313" key="2">
    <source>
        <dbReference type="Proteomes" id="UP001206312"/>
    </source>
</evidence>
<dbReference type="EMBL" id="JAMXIB010000004">
    <property type="protein sequence ID" value="MCO5724539.1"/>
    <property type="molecule type" value="Genomic_DNA"/>
</dbReference>
<evidence type="ECO:0000313" key="1">
    <source>
        <dbReference type="EMBL" id="MCO5724539.1"/>
    </source>
</evidence>
<proteinExistence type="predicted"/>
<sequence length="202" mass="23890">MKSIVSDTMKCNPWPCLFLLLLPFLGLSQAKYEREFRIRESQFPVAALEKAQPYLDGVRRLRFYKEIDSSRQSFEIKFRKDRLNYSVEYSPSGVLEDIEVTIRPNDIPNESWDAIIRHLSNFTDTYKIRKIQQQYPGDAFETDSVTFRNAFQNLLLPEIRYELMIQTGKGKTFKEFEILYDSGGEFLQMRESLPPNYDHVLY</sequence>
<dbReference type="SUPFAM" id="SSF160574">
    <property type="entry name" value="BT0923-like"/>
    <property type="match status" value="1"/>
</dbReference>
<organism evidence="1 2">
    <name type="scientific">Robiginitalea marina</name>
    <dbReference type="NCBI Taxonomy" id="2954105"/>
    <lineage>
        <taxon>Bacteria</taxon>
        <taxon>Pseudomonadati</taxon>
        <taxon>Bacteroidota</taxon>
        <taxon>Flavobacteriia</taxon>
        <taxon>Flavobacteriales</taxon>
        <taxon>Flavobacteriaceae</taxon>
        <taxon>Robiginitalea</taxon>
    </lineage>
</organism>
<gene>
    <name evidence="1" type="ORF">NG653_06705</name>
</gene>
<comment type="caution">
    <text evidence="1">The sequence shown here is derived from an EMBL/GenBank/DDBJ whole genome shotgun (WGS) entry which is preliminary data.</text>
</comment>
<evidence type="ECO:0008006" key="3">
    <source>
        <dbReference type="Google" id="ProtNLM"/>
    </source>
</evidence>
<protein>
    <recommendedName>
        <fullName evidence="3">DUF3857 domain-containing protein</fullName>
    </recommendedName>
</protein>
<accession>A0ABT1AX90</accession>
<name>A0ABT1AX90_9FLAO</name>
<reference evidence="1 2" key="1">
    <citation type="submission" date="2022-06" db="EMBL/GenBank/DDBJ databases">
        <authorList>
            <person name="Xuan X."/>
        </authorList>
    </citation>
    <scope>NUCLEOTIDE SEQUENCE [LARGE SCALE GENOMIC DNA]</scope>
    <source>
        <strain evidence="1 2">2V75</strain>
    </source>
</reference>